<evidence type="ECO:0000256" key="5">
    <source>
        <dbReference type="ARBA" id="ARBA00007417"/>
    </source>
</evidence>
<feature type="binding site" evidence="17">
    <location>
        <position position="207"/>
    </location>
    <ligand>
        <name>substrate</name>
    </ligand>
</feature>
<dbReference type="CDD" id="cd01284">
    <property type="entry name" value="Riboflavin_deaminase-reductase"/>
    <property type="match status" value="1"/>
</dbReference>
<feature type="binding site" evidence="17">
    <location>
        <position position="171"/>
    </location>
    <ligand>
        <name>substrate</name>
    </ligand>
</feature>
<evidence type="ECO:0000256" key="10">
    <source>
        <dbReference type="ARBA" id="ARBA00022857"/>
    </source>
</evidence>
<dbReference type="SUPFAM" id="SSF53597">
    <property type="entry name" value="Dihydrofolate reductase-like"/>
    <property type="match status" value="1"/>
</dbReference>
<dbReference type="EC" id="3.5.4.26" evidence="15"/>
<dbReference type="InterPro" id="IPR016192">
    <property type="entry name" value="APOBEC/CMP_deaminase_Zn-bd"/>
</dbReference>
<reference evidence="20 21" key="1">
    <citation type="submission" date="2022-02" db="EMBL/GenBank/DDBJ databases">
        <title>Paenibacillus sp. MBLB1776 Whole Genome Shotgun Sequencing.</title>
        <authorList>
            <person name="Hwang C.Y."/>
            <person name="Cho E.-S."/>
            <person name="Seo M.-J."/>
        </authorList>
    </citation>
    <scope>NUCLEOTIDE SEQUENCE [LARGE SCALE GENOMIC DNA]</scope>
    <source>
        <strain evidence="20 21">MBLB1776</strain>
    </source>
</reference>
<feature type="binding site" evidence="17">
    <location>
        <position position="173"/>
    </location>
    <ligand>
        <name>NADP(+)</name>
        <dbReference type="ChEBI" id="CHEBI:58349"/>
    </ligand>
</feature>
<sequence>MDLLNHDYYMDLALNLARGARGQTGINPVVGCVIVKDGRIVGMGAHLERGAAHAEVHALQMAGKNAEGSTAYVTLEPCSHFGRTPPCSDRLIAEKVARVVVACQDPNPKVAGTGIARLRANGVEVTVGVREEEARRLNEMYNKYIVTGRPFVTLKTASTLDGRIASRTGDSKWITNEHSREFVHTLRHRHQAIMAGVETVIADDPSLTTRLSVPALHPVKVIVDSTLRTNPESRLFNQQGKVILLTTEQAPKDRRLLLEAAGAELVTAGEGPKVDLPLALELLGKLEIASVLLEGGGKLNGAMLEAGLIDKCILFYAPKIIGGADAPGNFQFGGFERMDDAIRLERTEVEMYGEDICLTGYPVYGKEKP</sequence>
<dbReference type="InterPro" id="IPR002125">
    <property type="entry name" value="CMP_dCMP_dom"/>
</dbReference>
<protein>
    <recommendedName>
        <fullName evidence="15">Riboflavin biosynthesis protein RibD</fullName>
    </recommendedName>
    <domain>
        <recommendedName>
            <fullName evidence="15">Diaminohydroxyphosphoribosylaminopyrimidine deaminase</fullName>
            <shortName evidence="15">DRAP deaminase</shortName>
            <ecNumber evidence="15">3.5.4.26</ecNumber>
        </recommendedName>
        <alternativeName>
            <fullName evidence="15">Riboflavin-specific deaminase</fullName>
        </alternativeName>
    </domain>
    <domain>
        <recommendedName>
            <fullName evidence="15">5-amino-6-(5-phosphoribosylamino)uracil reductase</fullName>
            <ecNumber evidence="15">1.1.1.193</ecNumber>
        </recommendedName>
        <alternativeName>
            <fullName evidence="15">HTP reductase</fullName>
        </alternativeName>
    </domain>
</protein>
<evidence type="ECO:0000259" key="19">
    <source>
        <dbReference type="PROSITE" id="PS51747"/>
    </source>
</evidence>
<dbReference type="GO" id="GO:0008835">
    <property type="term" value="F:diaminohydroxyphosphoribosylaminopyrimidine deaminase activity"/>
    <property type="evidence" value="ECO:0007669"/>
    <property type="project" value="UniProtKB-EC"/>
</dbReference>
<comment type="pathway">
    <text evidence="2 15">Cofactor biosynthesis; riboflavin biosynthesis; 5-amino-6-(D-ribitylamino)uracil from GTP: step 2/4.</text>
</comment>
<feature type="binding site" evidence="17">
    <location>
        <position position="199"/>
    </location>
    <ligand>
        <name>NADP(+)</name>
        <dbReference type="ChEBI" id="CHEBI:58349"/>
    </ligand>
</feature>
<evidence type="ECO:0000256" key="4">
    <source>
        <dbReference type="ARBA" id="ARBA00005259"/>
    </source>
</evidence>
<feature type="binding site" evidence="18">
    <location>
        <position position="87"/>
    </location>
    <ligand>
        <name>Zn(2+)</name>
        <dbReference type="ChEBI" id="CHEBI:29105"/>
        <note>catalytic</note>
    </ligand>
</feature>
<evidence type="ECO:0000256" key="13">
    <source>
        <dbReference type="ARBA" id="ARBA00049861"/>
    </source>
</evidence>
<dbReference type="Gene3D" id="3.40.140.10">
    <property type="entry name" value="Cytidine Deaminase, domain 2"/>
    <property type="match status" value="1"/>
</dbReference>
<evidence type="ECO:0000256" key="7">
    <source>
        <dbReference type="ARBA" id="ARBA00022723"/>
    </source>
</evidence>
<dbReference type="InterPro" id="IPR002734">
    <property type="entry name" value="RibDG_C"/>
</dbReference>
<dbReference type="InterPro" id="IPR024072">
    <property type="entry name" value="DHFR-like_dom_sf"/>
</dbReference>
<keyword evidence="21" id="KW-1185">Reference proteome</keyword>
<evidence type="ECO:0000256" key="16">
    <source>
        <dbReference type="PIRSR" id="PIRSR006769-1"/>
    </source>
</evidence>
<feature type="binding site" evidence="18">
    <location>
        <position position="53"/>
    </location>
    <ligand>
        <name>Zn(2+)</name>
        <dbReference type="ChEBI" id="CHEBI:29105"/>
        <note>catalytic</note>
    </ligand>
</feature>
<feature type="binding site" evidence="17">
    <location>
        <position position="210"/>
    </location>
    <ligand>
        <name>substrate</name>
    </ligand>
</feature>
<evidence type="ECO:0000256" key="15">
    <source>
        <dbReference type="PIRNR" id="PIRNR006769"/>
    </source>
</evidence>
<evidence type="ECO:0000256" key="11">
    <source>
        <dbReference type="ARBA" id="ARBA00023002"/>
    </source>
</evidence>
<dbReference type="KEGG" id="paun:MJA45_17070"/>
<feature type="binding site" evidence="18">
    <location>
        <position position="78"/>
    </location>
    <ligand>
        <name>Zn(2+)</name>
        <dbReference type="ChEBI" id="CHEBI:29105"/>
        <note>catalytic</note>
    </ligand>
</feature>
<keyword evidence="12" id="KW-0511">Multifunctional enzyme</keyword>
<dbReference type="NCBIfam" id="TIGR00326">
    <property type="entry name" value="eubact_ribD"/>
    <property type="match status" value="1"/>
</dbReference>
<proteinExistence type="inferred from homology"/>
<comment type="catalytic activity">
    <reaction evidence="13 15">
        <text>5-amino-6-(5-phospho-D-ribitylamino)uracil + NADP(+) = 5-amino-6-(5-phospho-D-ribosylamino)uracil + NADPH + H(+)</text>
        <dbReference type="Rhea" id="RHEA:17845"/>
        <dbReference type="ChEBI" id="CHEBI:15378"/>
        <dbReference type="ChEBI" id="CHEBI:57783"/>
        <dbReference type="ChEBI" id="CHEBI:58349"/>
        <dbReference type="ChEBI" id="CHEBI:58421"/>
        <dbReference type="ChEBI" id="CHEBI:58453"/>
        <dbReference type="EC" id="1.1.1.193"/>
    </reaction>
</comment>
<evidence type="ECO:0000313" key="21">
    <source>
        <dbReference type="Proteomes" id="UP001305702"/>
    </source>
</evidence>
<keyword evidence="8 15" id="KW-0378">Hydrolase</keyword>
<evidence type="ECO:0000256" key="14">
    <source>
        <dbReference type="ARBA" id="ARBA00049886"/>
    </source>
</evidence>
<keyword evidence="10 15" id="KW-0521">NADP</keyword>
<feature type="binding site" evidence="17">
    <location>
        <position position="203"/>
    </location>
    <ligand>
        <name>substrate</name>
    </ligand>
</feature>
<dbReference type="GO" id="GO:0008270">
    <property type="term" value="F:zinc ion binding"/>
    <property type="evidence" value="ECO:0007669"/>
    <property type="project" value="InterPro"/>
</dbReference>
<feature type="binding site" evidence="17">
    <location>
        <position position="157"/>
    </location>
    <ligand>
        <name>NADP(+)</name>
        <dbReference type="ChEBI" id="CHEBI:58349"/>
    </ligand>
</feature>
<comment type="catalytic activity">
    <reaction evidence="14 15">
        <text>2,5-diamino-6-hydroxy-4-(5-phosphoribosylamino)-pyrimidine + H2O + H(+) = 5-amino-6-(5-phospho-D-ribosylamino)uracil + NH4(+)</text>
        <dbReference type="Rhea" id="RHEA:21868"/>
        <dbReference type="ChEBI" id="CHEBI:15377"/>
        <dbReference type="ChEBI" id="CHEBI:15378"/>
        <dbReference type="ChEBI" id="CHEBI:28938"/>
        <dbReference type="ChEBI" id="CHEBI:58453"/>
        <dbReference type="ChEBI" id="CHEBI:58614"/>
        <dbReference type="EC" id="3.5.4.26"/>
    </reaction>
</comment>
<dbReference type="InterPro" id="IPR011549">
    <property type="entry name" value="RibD_C"/>
</dbReference>
<keyword evidence="9 15" id="KW-0862">Zinc</keyword>
<dbReference type="PANTHER" id="PTHR38011:SF7">
    <property type="entry name" value="2,5-DIAMINO-6-RIBOSYLAMINO-4(3H)-PYRIMIDINONE 5'-PHOSPHATE REDUCTASE"/>
    <property type="match status" value="1"/>
</dbReference>
<dbReference type="InterPro" id="IPR004794">
    <property type="entry name" value="Eubact_RibD"/>
</dbReference>
<evidence type="ECO:0000256" key="6">
    <source>
        <dbReference type="ARBA" id="ARBA00022619"/>
    </source>
</evidence>
<comment type="function">
    <text evidence="1 15">Converts 2,5-diamino-6-(ribosylamino)-4(3h)-pyrimidinone 5'-phosphate into 5-amino-6-(ribosylamino)-2,4(1h,3h)-pyrimidinedione 5'-phosphate.</text>
</comment>
<dbReference type="NCBIfam" id="TIGR00227">
    <property type="entry name" value="ribD_Cterm"/>
    <property type="match status" value="1"/>
</dbReference>
<comment type="cofactor">
    <cofactor evidence="15 18">
        <name>Zn(2+)</name>
        <dbReference type="ChEBI" id="CHEBI:29105"/>
    </cofactor>
    <text evidence="15 18">Binds 1 zinc ion.</text>
</comment>
<dbReference type="RefSeq" id="WP_315603110.1">
    <property type="nucleotide sequence ID" value="NZ_CP130318.1"/>
</dbReference>
<evidence type="ECO:0000313" key="20">
    <source>
        <dbReference type="EMBL" id="WNQ09338.1"/>
    </source>
</evidence>
<evidence type="ECO:0000256" key="1">
    <source>
        <dbReference type="ARBA" id="ARBA00002151"/>
    </source>
</evidence>
<keyword evidence="7 15" id="KW-0479">Metal-binding</keyword>
<dbReference type="InterPro" id="IPR050765">
    <property type="entry name" value="Riboflavin_Biosynth_HTPR"/>
</dbReference>
<comment type="similarity">
    <text evidence="4 15">In the N-terminal section; belongs to the cytidine and deoxycytidylate deaminase family.</text>
</comment>
<accession>A0AA96LA33</accession>
<dbReference type="PIRSF" id="PIRSF006769">
    <property type="entry name" value="RibD"/>
    <property type="match status" value="1"/>
</dbReference>
<organism evidence="20 21">
    <name type="scientific">Paenibacillus aurantius</name>
    <dbReference type="NCBI Taxonomy" id="2918900"/>
    <lineage>
        <taxon>Bacteria</taxon>
        <taxon>Bacillati</taxon>
        <taxon>Bacillota</taxon>
        <taxon>Bacilli</taxon>
        <taxon>Bacillales</taxon>
        <taxon>Paenibacillaceae</taxon>
        <taxon>Paenibacillus</taxon>
    </lineage>
</organism>
<dbReference type="GO" id="GO:0008703">
    <property type="term" value="F:5-amino-6-(5-phosphoribosylamino)uracil reductase activity"/>
    <property type="evidence" value="ECO:0007669"/>
    <property type="project" value="UniProtKB-EC"/>
</dbReference>
<evidence type="ECO:0000256" key="3">
    <source>
        <dbReference type="ARBA" id="ARBA00004910"/>
    </source>
</evidence>
<dbReference type="EMBL" id="CP130318">
    <property type="protein sequence ID" value="WNQ09338.1"/>
    <property type="molecule type" value="Genomic_DNA"/>
</dbReference>
<feature type="binding site" evidence="17">
    <location>
        <position position="187"/>
    </location>
    <ligand>
        <name>substrate</name>
    </ligand>
</feature>
<feature type="binding site" evidence="17">
    <location>
        <position position="294"/>
    </location>
    <ligand>
        <name>substrate</name>
    </ligand>
</feature>
<dbReference type="Proteomes" id="UP001305702">
    <property type="component" value="Chromosome"/>
</dbReference>
<feature type="active site" description="Proton donor" evidence="16">
    <location>
        <position position="55"/>
    </location>
</feature>
<dbReference type="SUPFAM" id="SSF53927">
    <property type="entry name" value="Cytidine deaminase-like"/>
    <property type="match status" value="1"/>
</dbReference>
<dbReference type="Pfam" id="PF00383">
    <property type="entry name" value="dCMP_cyt_deam_1"/>
    <property type="match status" value="1"/>
</dbReference>
<feature type="binding site" evidence="17">
    <location>
        <position position="225"/>
    </location>
    <ligand>
        <name>NADP(+)</name>
        <dbReference type="ChEBI" id="CHEBI:58349"/>
    </ligand>
</feature>
<dbReference type="InterPro" id="IPR016193">
    <property type="entry name" value="Cytidine_deaminase-like"/>
</dbReference>
<dbReference type="GO" id="GO:0009231">
    <property type="term" value="P:riboflavin biosynthetic process"/>
    <property type="evidence" value="ECO:0007669"/>
    <property type="project" value="UniProtKB-KW"/>
</dbReference>
<evidence type="ECO:0000256" key="9">
    <source>
        <dbReference type="ARBA" id="ARBA00022833"/>
    </source>
</evidence>
<evidence type="ECO:0000256" key="18">
    <source>
        <dbReference type="PIRSR" id="PIRSR006769-3"/>
    </source>
</evidence>
<comment type="pathway">
    <text evidence="3 15">Cofactor biosynthesis; riboflavin biosynthesis; 5-amino-6-(D-ribitylamino)uracil from GTP: step 3/4.</text>
</comment>
<evidence type="ECO:0000256" key="8">
    <source>
        <dbReference type="ARBA" id="ARBA00022801"/>
    </source>
</evidence>
<evidence type="ECO:0000256" key="12">
    <source>
        <dbReference type="ARBA" id="ARBA00023268"/>
    </source>
</evidence>
<dbReference type="PROSITE" id="PS00903">
    <property type="entry name" value="CYT_DCMP_DEAMINASES_1"/>
    <property type="match status" value="1"/>
</dbReference>
<dbReference type="Pfam" id="PF01872">
    <property type="entry name" value="RibD_C"/>
    <property type="match status" value="1"/>
</dbReference>
<feature type="domain" description="CMP/dCMP-type deaminase" evidence="19">
    <location>
        <begin position="4"/>
        <end position="126"/>
    </location>
</feature>
<keyword evidence="11 15" id="KW-0560">Oxidoreductase</keyword>
<dbReference type="AlphaFoldDB" id="A0AA96LA33"/>
<evidence type="ECO:0000256" key="2">
    <source>
        <dbReference type="ARBA" id="ARBA00004882"/>
    </source>
</evidence>
<name>A0AA96LA33_9BACL</name>
<evidence type="ECO:0000256" key="17">
    <source>
        <dbReference type="PIRSR" id="PIRSR006769-2"/>
    </source>
</evidence>
<gene>
    <name evidence="20" type="primary">ribD</name>
    <name evidence="20" type="ORF">MJA45_17070</name>
</gene>
<comment type="similarity">
    <text evidence="5 15">In the C-terminal section; belongs to the HTP reductase family.</text>
</comment>
<feature type="binding site" evidence="17">
    <location>
        <begin position="296"/>
        <end position="302"/>
    </location>
    <ligand>
        <name>NADP(+)</name>
        <dbReference type="ChEBI" id="CHEBI:58349"/>
    </ligand>
</feature>
<dbReference type="FunFam" id="3.40.140.10:FF:000025">
    <property type="entry name" value="Riboflavin biosynthesis protein RibD"/>
    <property type="match status" value="1"/>
</dbReference>
<dbReference type="EC" id="1.1.1.193" evidence="15"/>
<dbReference type="GO" id="GO:0050661">
    <property type="term" value="F:NADP binding"/>
    <property type="evidence" value="ECO:0007669"/>
    <property type="project" value="InterPro"/>
</dbReference>
<dbReference type="PROSITE" id="PS51747">
    <property type="entry name" value="CYT_DCMP_DEAMINASES_2"/>
    <property type="match status" value="1"/>
</dbReference>
<keyword evidence="6 15" id="KW-0686">Riboflavin biosynthesis</keyword>
<dbReference type="PANTHER" id="PTHR38011">
    <property type="entry name" value="DIHYDROFOLATE REDUCTASE FAMILY PROTEIN (AFU_ORTHOLOGUE AFUA_8G06820)"/>
    <property type="match status" value="1"/>
</dbReference>
<dbReference type="Gene3D" id="3.40.430.10">
    <property type="entry name" value="Dihydrofolate Reductase, subunit A"/>
    <property type="match status" value="1"/>
</dbReference>